<organism evidence="2 3">
    <name type="scientific">Brasilonema bromeliae SPC951</name>
    <dbReference type="NCBI Taxonomy" id="385972"/>
    <lineage>
        <taxon>Bacteria</taxon>
        <taxon>Bacillati</taxon>
        <taxon>Cyanobacteriota</taxon>
        <taxon>Cyanophyceae</taxon>
        <taxon>Nostocales</taxon>
        <taxon>Scytonemataceae</taxon>
        <taxon>Brasilonema</taxon>
        <taxon>Bromeliae group (in: Brasilonema)</taxon>
    </lineage>
</organism>
<reference evidence="2 3" key="1">
    <citation type="submission" date="2018-06" db="EMBL/GenBank/DDBJ databases">
        <title>Comparative genomics of Brasilonema spp. strains.</title>
        <authorList>
            <person name="Alvarenga D.O."/>
            <person name="Fiore M.F."/>
            <person name="Varani A.M."/>
        </authorList>
    </citation>
    <scope>NUCLEOTIDE SEQUENCE [LARGE SCALE GENOMIC DNA]</scope>
    <source>
        <strain evidence="2 3">SPC951</strain>
    </source>
</reference>
<keyword evidence="3" id="KW-1185">Reference proteome</keyword>
<accession>A0ABX1PB06</accession>
<dbReference type="InterPro" id="IPR000073">
    <property type="entry name" value="AB_hydrolase_1"/>
</dbReference>
<dbReference type="EMBL" id="QMEB01000115">
    <property type="protein sequence ID" value="NMG20791.1"/>
    <property type="molecule type" value="Genomic_DNA"/>
</dbReference>
<dbReference type="RefSeq" id="WP_169156051.1">
    <property type="nucleotide sequence ID" value="NZ_CAWPJE010000106.1"/>
</dbReference>
<feature type="domain" description="AB hydrolase-1" evidence="1">
    <location>
        <begin position="27"/>
        <end position="141"/>
    </location>
</feature>
<dbReference type="Pfam" id="PF00561">
    <property type="entry name" value="Abhydrolase_1"/>
    <property type="match status" value="1"/>
</dbReference>
<name>A0ABX1PB06_9CYAN</name>
<sequence>MNKAIKRAFLDTEDGQIHYRIGGEGEALLLLHMNPRSSDEYRELMPILAQKYRVIAMDLMGFGDSDKPPRLYSVADYAKTVIALLDELGIEKVNLLGNHTGAFVSGEVTAAYPERVNKLILGNVAGFGEAGKTDLMQRFDEGFVIKEDGSHLMERWLARSRYVGSAELNHRWVLDDLKCFGYPLYAVWTVGNYCMEAAERFSFIKCPTLILWGIHDVEEFERLGLALAKDRFFLSQAIPHAKVAEFPDGTICMMNQIPEEISHVVLEFLDETSVS</sequence>
<evidence type="ECO:0000259" key="1">
    <source>
        <dbReference type="Pfam" id="PF00561"/>
    </source>
</evidence>
<proteinExistence type="predicted"/>
<dbReference type="GO" id="GO:0016787">
    <property type="term" value="F:hydrolase activity"/>
    <property type="evidence" value="ECO:0007669"/>
    <property type="project" value="UniProtKB-KW"/>
</dbReference>
<dbReference type="PRINTS" id="PR00111">
    <property type="entry name" value="ABHYDROLASE"/>
</dbReference>
<protein>
    <submittedName>
        <fullName evidence="2">Alpha/beta hydrolase</fullName>
    </submittedName>
</protein>
<dbReference type="InterPro" id="IPR029058">
    <property type="entry name" value="AB_hydrolase_fold"/>
</dbReference>
<comment type="caution">
    <text evidence="2">The sequence shown here is derived from an EMBL/GenBank/DDBJ whole genome shotgun (WGS) entry which is preliminary data.</text>
</comment>
<dbReference type="PANTHER" id="PTHR43798:SF33">
    <property type="entry name" value="HYDROLASE, PUTATIVE (AFU_ORTHOLOGUE AFUA_2G14860)-RELATED"/>
    <property type="match status" value="1"/>
</dbReference>
<keyword evidence="2" id="KW-0378">Hydrolase</keyword>
<dbReference type="Gene3D" id="3.40.50.1820">
    <property type="entry name" value="alpha/beta hydrolase"/>
    <property type="match status" value="1"/>
</dbReference>
<evidence type="ECO:0000313" key="2">
    <source>
        <dbReference type="EMBL" id="NMG20791.1"/>
    </source>
</evidence>
<evidence type="ECO:0000313" key="3">
    <source>
        <dbReference type="Proteomes" id="UP000718564"/>
    </source>
</evidence>
<dbReference type="PANTHER" id="PTHR43798">
    <property type="entry name" value="MONOACYLGLYCEROL LIPASE"/>
    <property type="match status" value="1"/>
</dbReference>
<dbReference type="SUPFAM" id="SSF53474">
    <property type="entry name" value="alpha/beta-Hydrolases"/>
    <property type="match status" value="1"/>
</dbReference>
<dbReference type="Proteomes" id="UP000718564">
    <property type="component" value="Unassembled WGS sequence"/>
</dbReference>
<gene>
    <name evidence="2" type="ORF">DP116_15505</name>
</gene>
<dbReference type="InterPro" id="IPR050266">
    <property type="entry name" value="AB_hydrolase_sf"/>
</dbReference>